<protein>
    <submittedName>
        <fullName evidence="1">Uncharacterized protein</fullName>
    </submittedName>
</protein>
<evidence type="ECO:0000313" key="1">
    <source>
        <dbReference type="EMBL" id="KAI6089630.1"/>
    </source>
</evidence>
<accession>A0ACC0DAU2</accession>
<sequence>MPTPIVRTRVANACDICKQRKVKCDGNSPCSYCKSRGSLSCHFSPAARRRARAHLPSPATAQSSVPSSVGPDASPDVTASPPLSVRRPQTSDNFTHGSDVSAEEADVPREARLLCDARGKSIFIGDCAPLSLFQTVRQIVTARVDPNAFTPQNSRVSMLENSTSSPLIPDMSKAPYVDPTSVEQLVASFISVTSGLVDLFGNARLLDDISAWVTKKDAPKDATSAVNYLIIAIGSQSTDEKSATEYFQYGKTLALSSLGGDLGIETVQVFALVTLYMLRACQINGSFLFFGIAARAAYSIGLHRTEVNSRFGAQVHAQRDRLWKSLRVIDLFLSISMGRPPSIDGIDCTVPCRASDADGQEKFDLLNASVQILTITEEIVLQVYSRRKISLPLTEGISRQLRDWSSRWLSCLKRIVAEPNQESGAEVIGACHAMSSYYYAVMLVARPFLMYELCRRLPDNTTTVDTPSGGRARLANACIDAACLMAESVLDLVNRRVLDRRMPLIVSWLFASSLVLGVGLLGDFGRSILEKYARMSITALEYFARDDTHAVQYSLIAKSLLSSALKYLQKRDIDERLRIAESSSQLFGLIPPEERPPGEDLTPPDPNESRTITSDFLGTDPPQSSLNHELFASPFHDIDPALLSLGCSLDSASGASFPDRNQQDQTDHVFGALNLFPLLDGNGHIDLAHYL</sequence>
<organism evidence="1 2">
    <name type="scientific">Hypoxylon rubiginosum</name>
    <dbReference type="NCBI Taxonomy" id="110542"/>
    <lineage>
        <taxon>Eukaryota</taxon>
        <taxon>Fungi</taxon>
        <taxon>Dikarya</taxon>
        <taxon>Ascomycota</taxon>
        <taxon>Pezizomycotina</taxon>
        <taxon>Sordariomycetes</taxon>
        <taxon>Xylariomycetidae</taxon>
        <taxon>Xylariales</taxon>
        <taxon>Hypoxylaceae</taxon>
        <taxon>Hypoxylon</taxon>
    </lineage>
</organism>
<evidence type="ECO:0000313" key="2">
    <source>
        <dbReference type="Proteomes" id="UP001497680"/>
    </source>
</evidence>
<keyword evidence="2" id="KW-1185">Reference proteome</keyword>
<proteinExistence type="predicted"/>
<comment type="caution">
    <text evidence="1">The sequence shown here is derived from an EMBL/GenBank/DDBJ whole genome shotgun (WGS) entry which is preliminary data.</text>
</comment>
<dbReference type="Proteomes" id="UP001497680">
    <property type="component" value="Unassembled WGS sequence"/>
</dbReference>
<name>A0ACC0DAU2_9PEZI</name>
<dbReference type="EMBL" id="MU394294">
    <property type="protein sequence ID" value="KAI6089630.1"/>
    <property type="molecule type" value="Genomic_DNA"/>
</dbReference>
<reference evidence="1 2" key="1">
    <citation type="journal article" date="2022" name="New Phytol.">
        <title>Ecological generalism drives hyperdiversity of secondary metabolite gene clusters in xylarialean endophytes.</title>
        <authorList>
            <person name="Franco M.E.E."/>
            <person name="Wisecaver J.H."/>
            <person name="Arnold A.E."/>
            <person name="Ju Y.M."/>
            <person name="Slot J.C."/>
            <person name="Ahrendt S."/>
            <person name="Moore L.P."/>
            <person name="Eastman K.E."/>
            <person name="Scott K."/>
            <person name="Konkel Z."/>
            <person name="Mondo S.J."/>
            <person name="Kuo A."/>
            <person name="Hayes R.D."/>
            <person name="Haridas S."/>
            <person name="Andreopoulos B."/>
            <person name="Riley R."/>
            <person name="LaButti K."/>
            <person name="Pangilinan J."/>
            <person name="Lipzen A."/>
            <person name="Amirebrahimi M."/>
            <person name="Yan J."/>
            <person name="Adam C."/>
            <person name="Keymanesh K."/>
            <person name="Ng V."/>
            <person name="Louie K."/>
            <person name="Northen T."/>
            <person name="Drula E."/>
            <person name="Henrissat B."/>
            <person name="Hsieh H.M."/>
            <person name="Youens-Clark K."/>
            <person name="Lutzoni F."/>
            <person name="Miadlikowska J."/>
            <person name="Eastwood D.C."/>
            <person name="Hamelin R.C."/>
            <person name="Grigoriev I.V."/>
            <person name="U'Ren J.M."/>
        </authorList>
    </citation>
    <scope>NUCLEOTIDE SEQUENCE [LARGE SCALE GENOMIC DNA]</scope>
    <source>
        <strain evidence="1 2">ER1909</strain>
    </source>
</reference>
<gene>
    <name evidence="1" type="ORF">F4821DRAFT_50330</name>
</gene>